<sequence>MATPKQMMGETPQLLMSMKSSGGLGYAGAGSPMAEDREEDITRSALSAFRAKEEDIERRRREVSDKVQAQLGRVEEQTKRLADIREELEGFGDPVGKEVAAVRKRIDVVSRELKPMGQTCQRKEKEYKEALEAFNMKSKEKAQLITKLMELVSESEKLRMKKLEDLSKSLDSLR</sequence>
<keyword evidence="7" id="KW-0175">Coiled coil</keyword>
<keyword evidence="5" id="KW-0963">Cytoplasm</keyword>
<dbReference type="Pfam" id="PF04949">
    <property type="entry name" value="Transcrip_act"/>
    <property type="match status" value="1"/>
</dbReference>
<evidence type="ECO:0000313" key="9">
    <source>
        <dbReference type="EMBL" id="VFQ71566.1"/>
    </source>
</evidence>
<dbReference type="AlphaFoldDB" id="A0A484L5G5"/>
<dbReference type="Proteomes" id="UP000595140">
    <property type="component" value="Unassembled WGS sequence"/>
</dbReference>
<evidence type="ECO:0000256" key="6">
    <source>
        <dbReference type="ARBA" id="ARBA00023034"/>
    </source>
</evidence>
<evidence type="ECO:0000256" key="2">
    <source>
        <dbReference type="ARBA" id="ARBA00004555"/>
    </source>
</evidence>
<evidence type="ECO:0000256" key="5">
    <source>
        <dbReference type="ARBA" id="ARBA00022490"/>
    </source>
</evidence>
<keyword evidence="6" id="KW-0333">Golgi apparatus</keyword>
<evidence type="ECO:0000256" key="8">
    <source>
        <dbReference type="SAM" id="MobiDB-lite"/>
    </source>
</evidence>
<dbReference type="GO" id="GO:0005794">
    <property type="term" value="C:Golgi apparatus"/>
    <property type="evidence" value="ECO:0007669"/>
    <property type="project" value="UniProtKB-SubCell"/>
</dbReference>
<evidence type="ECO:0000256" key="4">
    <source>
        <dbReference type="ARBA" id="ARBA00014130"/>
    </source>
</evidence>
<dbReference type="InterPro" id="IPR007033">
    <property type="entry name" value="GORAB"/>
</dbReference>
<protein>
    <recommendedName>
        <fullName evidence="4">RAB6-interacting golgin</fullName>
    </recommendedName>
</protein>
<dbReference type="PANTHER" id="PTHR21470">
    <property type="entry name" value="RAB6-INTERACTING PROTEIN GORAB"/>
    <property type="match status" value="1"/>
</dbReference>
<name>A0A484L5G5_9ASTE</name>
<evidence type="ECO:0000256" key="7">
    <source>
        <dbReference type="ARBA" id="ARBA00023054"/>
    </source>
</evidence>
<evidence type="ECO:0000256" key="1">
    <source>
        <dbReference type="ARBA" id="ARBA00004496"/>
    </source>
</evidence>
<reference evidence="9 10" key="1">
    <citation type="submission" date="2018-04" db="EMBL/GenBank/DDBJ databases">
        <authorList>
            <person name="Vogel A."/>
        </authorList>
    </citation>
    <scope>NUCLEOTIDE SEQUENCE [LARGE SCALE GENOMIC DNA]</scope>
</reference>
<dbReference type="OrthoDB" id="1921288at2759"/>
<dbReference type="EMBL" id="OOIL02001024">
    <property type="protein sequence ID" value="VFQ71566.1"/>
    <property type="molecule type" value="Genomic_DNA"/>
</dbReference>
<dbReference type="PANTHER" id="PTHR21470:SF2">
    <property type="entry name" value="RAB6-INTERACTING GOLGIN"/>
    <property type="match status" value="1"/>
</dbReference>
<organism evidence="9 10">
    <name type="scientific">Cuscuta campestris</name>
    <dbReference type="NCBI Taxonomy" id="132261"/>
    <lineage>
        <taxon>Eukaryota</taxon>
        <taxon>Viridiplantae</taxon>
        <taxon>Streptophyta</taxon>
        <taxon>Embryophyta</taxon>
        <taxon>Tracheophyta</taxon>
        <taxon>Spermatophyta</taxon>
        <taxon>Magnoliopsida</taxon>
        <taxon>eudicotyledons</taxon>
        <taxon>Gunneridae</taxon>
        <taxon>Pentapetalae</taxon>
        <taxon>asterids</taxon>
        <taxon>lamiids</taxon>
        <taxon>Solanales</taxon>
        <taxon>Convolvulaceae</taxon>
        <taxon>Cuscuteae</taxon>
        <taxon>Cuscuta</taxon>
        <taxon>Cuscuta subgen. Grammica</taxon>
        <taxon>Cuscuta sect. Cleistogrammica</taxon>
    </lineage>
</organism>
<proteinExistence type="inferred from homology"/>
<feature type="region of interest" description="Disordered" evidence="8">
    <location>
        <begin position="1"/>
        <end position="40"/>
    </location>
</feature>
<comment type="similarity">
    <text evidence="3">Belongs to the GORAB family.</text>
</comment>
<comment type="subcellular location">
    <subcellularLocation>
        <location evidence="1">Cytoplasm</location>
    </subcellularLocation>
    <subcellularLocation>
        <location evidence="2">Golgi apparatus</location>
    </subcellularLocation>
</comment>
<gene>
    <name evidence="9" type="ORF">CCAM_LOCUS13342</name>
</gene>
<evidence type="ECO:0000256" key="3">
    <source>
        <dbReference type="ARBA" id="ARBA00005599"/>
    </source>
</evidence>
<evidence type="ECO:0000313" key="10">
    <source>
        <dbReference type="Proteomes" id="UP000595140"/>
    </source>
</evidence>
<keyword evidence="10" id="KW-1185">Reference proteome</keyword>
<accession>A0A484L5G5</accession>